<comment type="cofactor">
    <cofactor evidence="1">
        <name>FAD</name>
        <dbReference type="ChEBI" id="CHEBI:57692"/>
    </cofactor>
</comment>
<evidence type="ECO:0000256" key="9">
    <source>
        <dbReference type="ARBA" id="ARBA00023167"/>
    </source>
</evidence>
<sequence length="290" mass="32189">MRIGEIYQAGKCAISMEIFPPKTEDGDALLRRTLGKLTAYQPAFISCTYGAGGSTQQRTLDWSVEIQMQYQQTATSHFTCVGATRDELIDWLTMADNRGIQNIMALRGDPPAGEETFQQKEGGLQYANELVALIRENFPDMGIGVAGYPEKHPTAPNAKTDLVNLKRKVDAGADAVYTQLFYDNDQFLKFRDQYQQAGIDIPLIPGIMPITNFSRIQRITSMCGASIPQEFFSQLEKAQEDKEAQFEIGVQFAIKQCSALIKAGVPGIHLYVLNRSKAIEQIMQALGYGL</sequence>
<dbReference type="SUPFAM" id="SSF51730">
    <property type="entry name" value="FAD-linked oxidoreductase"/>
    <property type="match status" value="1"/>
</dbReference>
<evidence type="ECO:0000256" key="7">
    <source>
        <dbReference type="ARBA" id="ARBA00023002"/>
    </source>
</evidence>
<dbReference type="CDD" id="cd00537">
    <property type="entry name" value="MTHFR"/>
    <property type="match status" value="1"/>
</dbReference>
<dbReference type="UniPathway" id="UPA00193"/>
<evidence type="ECO:0000256" key="1">
    <source>
        <dbReference type="ARBA" id="ARBA00001974"/>
    </source>
</evidence>
<keyword evidence="4" id="KW-0028">Amino-acid biosynthesis</keyword>
<evidence type="ECO:0000256" key="4">
    <source>
        <dbReference type="ARBA" id="ARBA00022605"/>
    </source>
</evidence>
<gene>
    <name evidence="12" type="ORF">MNBD_PLANCTO02-1818</name>
</gene>
<comment type="pathway">
    <text evidence="10">Amino-acid biosynthesis; L-methionine biosynthesis via de novo pathway.</text>
</comment>
<comment type="pathway">
    <text evidence="2">One-carbon metabolism; tetrahydrofolate interconversion.</text>
</comment>
<dbReference type="Pfam" id="PF02219">
    <property type="entry name" value="MTHFR"/>
    <property type="match status" value="1"/>
</dbReference>
<evidence type="ECO:0000256" key="2">
    <source>
        <dbReference type="ARBA" id="ARBA00004777"/>
    </source>
</evidence>
<comment type="similarity">
    <text evidence="3">Belongs to the methylenetetrahydrofolate reductase family.</text>
</comment>
<dbReference type="Gene3D" id="3.20.20.220">
    <property type="match status" value="1"/>
</dbReference>
<protein>
    <recommendedName>
        <fullName evidence="11">methylenetetrahydrofolate reductase (NADH)</fullName>
        <ecNumber evidence="11">1.5.1.54</ecNumber>
    </recommendedName>
</protein>
<keyword evidence="9" id="KW-0486">Methionine biosynthesis</keyword>
<evidence type="ECO:0000256" key="5">
    <source>
        <dbReference type="ARBA" id="ARBA00022630"/>
    </source>
</evidence>
<evidence type="ECO:0000256" key="6">
    <source>
        <dbReference type="ARBA" id="ARBA00022827"/>
    </source>
</evidence>
<evidence type="ECO:0000256" key="11">
    <source>
        <dbReference type="ARBA" id="ARBA00034529"/>
    </source>
</evidence>
<dbReference type="NCBIfam" id="TIGR00676">
    <property type="entry name" value="fadh2"/>
    <property type="match status" value="1"/>
</dbReference>
<dbReference type="InterPro" id="IPR029041">
    <property type="entry name" value="FAD-linked_oxidoreductase-like"/>
</dbReference>
<evidence type="ECO:0000256" key="8">
    <source>
        <dbReference type="ARBA" id="ARBA00023027"/>
    </source>
</evidence>
<dbReference type="GO" id="GO:0035999">
    <property type="term" value="P:tetrahydrofolate interconversion"/>
    <property type="evidence" value="ECO:0007669"/>
    <property type="project" value="UniProtKB-UniPathway"/>
</dbReference>
<evidence type="ECO:0000256" key="3">
    <source>
        <dbReference type="ARBA" id="ARBA00006743"/>
    </source>
</evidence>
<dbReference type="InterPro" id="IPR004620">
    <property type="entry name" value="MTHF_reductase_bac"/>
</dbReference>
<name>A0A3B1DC19_9ZZZZ</name>
<organism evidence="12">
    <name type="scientific">hydrothermal vent metagenome</name>
    <dbReference type="NCBI Taxonomy" id="652676"/>
    <lineage>
        <taxon>unclassified sequences</taxon>
        <taxon>metagenomes</taxon>
        <taxon>ecological metagenomes</taxon>
    </lineage>
</organism>
<dbReference type="AlphaFoldDB" id="A0A3B1DC19"/>
<keyword evidence="5" id="KW-0285">Flavoprotein</keyword>
<proteinExistence type="inferred from homology"/>
<dbReference type="EMBL" id="UOGL01000375">
    <property type="protein sequence ID" value="VAX39839.1"/>
    <property type="molecule type" value="Genomic_DNA"/>
</dbReference>
<dbReference type="GO" id="GO:0005829">
    <property type="term" value="C:cytosol"/>
    <property type="evidence" value="ECO:0007669"/>
    <property type="project" value="InterPro"/>
</dbReference>
<dbReference type="GO" id="GO:0071949">
    <property type="term" value="F:FAD binding"/>
    <property type="evidence" value="ECO:0007669"/>
    <property type="project" value="TreeGrafter"/>
</dbReference>
<keyword evidence="8" id="KW-0520">NAD</keyword>
<reference evidence="12" key="1">
    <citation type="submission" date="2018-06" db="EMBL/GenBank/DDBJ databases">
        <authorList>
            <person name="Zhirakovskaya E."/>
        </authorList>
    </citation>
    <scope>NUCLEOTIDE SEQUENCE</scope>
</reference>
<keyword evidence="7 12" id="KW-0560">Oxidoreductase</keyword>
<keyword evidence="6" id="KW-0274">FAD</keyword>
<dbReference type="InterPro" id="IPR003171">
    <property type="entry name" value="Mehydrof_redctse-like"/>
</dbReference>
<dbReference type="EC" id="1.5.1.54" evidence="11"/>
<dbReference type="PANTHER" id="PTHR45754:SF3">
    <property type="entry name" value="METHYLENETETRAHYDROFOLATE REDUCTASE (NADPH)"/>
    <property type="match status" value="1"/>
</dbReference>
<dbReference type="GO" id="GO:0106312">
    <property type="term" value="F:methylenetetrahydrofolate reductase (NADH) activity"/>
    <property type="evidence" value="ECO:0007669"/>
    <property type="project" value="UniProtKB-EC"/>
</dbReference>
<evidence type="ECO:0000256" key="10">
    <source>
        <dbReference type="ARBA" id="ARBA00034478"/>
    </source>
</evidence>
<evidence type="ECO:0000313" key="12">
    <source>
        <dbReference type="EMBL" id="VAX39839.1"/>
    </source>
</evidence>
<accession>A0A3B1DC19</accession>
<dbReference type="GO" id="GO:0009086">
    <property type="term" value="P:methionine biosynthetic process"/>
    <property type="evidence" value="ECO:0007669"/>
    <property type="project" value="UniProtKB-KW"/>
</dbReference>
<dbReference type="PANTHER" id="PTHR45754">
    <property type="entry name" value="METHYLENETETRAHYDROFOLATE REDUCTASE"/>
    <property type="match status" value="1"/>
</dbReference>